<dbReference type="InterPro" id="IPR050228">
    <property type="entry name" value="Carboxylesterase_BioH"/>
</dbReference>
<keyword evidence="3" id="KW-0378">Hydrolase</keyword>
<dbReference type="Proteomes" id="UP001595765">
    <property type="component" value="Unassembled WGS sequence"/>
</dbReference>
<dbReference type="SUPFAM" id="SSF53474">
    <property type="entry name" value="alpha/beta-Hydrolases"/>
    <property type="match status" value="1"/>
</dbReference>
<protein>
    <submittedName>
        <fullName evidence="3">Alpha/beta fold hydrolase</fullName>
    </submittedName>
</protein>
<dbReference type="PANTHER" id="PTHR43194">
    <property type="entry name" value="HYDROLASE ALPHA/BETA FOLD FAMILY"/>
    <property type="match status" value="1"/>
</dbReference>
<sequence>MIKRYEVRGAGGAQLVAWEYAAQGTLPGQAGDPARTVPGDTGVSPPGPADARPGVLMLHGMLGRASHWAATARRLAPHYRALALDQRGHGRSDKPDGPYTPEVYVADVIAAIEQLGLAPVTLVGHSMGALTAWQCAARRPDLIAAVIICDMRASAVGEAGQRKWRDWLESWPLPFATLGDVRRWFTAGDSWAERPNPARGDFFAEVMEERQDGWRPLCTPEQLLRSRDPWIGDAHWDELAQVTCPALVVRGIEGLLGRAEAQEMVRVLPRGRYAEIADAGHLVPWDQPEAWYGTVESFLREEVGPAGAVLGSAGTA</sequence>
<dbReference type="InterPro" id="IPR000639">
    <property type="entry name" value="Epox_hydrolase-like"/>
</dbReference>
<gene>
    <name evidence="3" type="ORF">ACFO3J_19350</name>
</gene>
<dbReference type="InterPro" id="IPR029058">
    <property type="entry name" value="AB_hydrolase_fold"/>
</dbReference>
<dbReference type="RefSeq" id="WP_386430704.1">
    <property type="nucleotide sequence ID" value="NZ_JBHSBB010000013.1"/>
</dbReference>
<name>A0ABV8HNN2_9ACTN</name>
<dbReference type="GO" id="GO:0016787">
    <property type="term" value="F:hydrolase activity"/>
    <property type="evidence" value="ECO:0007669"/>
    <property type="project" value="UniProtKB-KW"/>
</dbReference>
<proteinExistence type="predicted"/>
<dbReference type="PRINTS" id="PR00111">
    <property type="entry name" value="ABHYDROLASE"/>
</dbReference>
<dbReference type="Pfam" id="PF12697">
    <property type="entry name" value="Abhydrolase_6"/>
    <property type="match status" value="1"/>
</dbReference>
<accession>A0ABV8HNN2</accession>
<dbReference type="EMBL" id="JBHSBB010000013">
    <property type="protein sequence ID" value="MFC4033622.1"/>
    <property type="molecule type" value="Genomic_DNA"/>
</dbReference>
<feature type="region of interest" description="Disordered" evidence="1">
    <location>
        <begin position="27"/>
        <end position="49"/>
    </location>
</feature>
<keyword evidence="4" id="KW-1185">Reference proteome</keyword>
<evidence type="ECO:0000259" key="2">
    <source>
        <dbReference type="Pfam" id="PF12697"/>
    </source>
</evidence>
<evidence type="ECO:0000313" key="4">
    <source>
        <dbReference type="Proteomes" id="UP001595765"/>
    </source>
</evidence>
<evidence type="ECO:0000256" key="1">
    <source>
        <dbReference type="SAM" id="MobiDB-lite"/>
    </source>
</evidence>
<comment type="caution">
    <text evidence="3">The sequence shown here is derived from an EMBL/GenBank/DDBJ whole genome shotgun (WGS) entry which is preliminary data.</text>
</comment>
<feature type="domain" description="AB hydrolase-1" evidence="2">
    <location>
        <begin position="55"/>
        <end position="290"/>
    </location>
</feature>
<evidence type="ECO:0000313" key="3">
    <source>
        <dbReference type="EMBL" id="MFC4033622.1"/>
    </source>
</evidence>
<dbReference type="PANTHER" id="PTHR43194:SF2">
    <property type="entry name" value="PEROXISOMAL MEMBRANE PROTEIN LPX1"/>
    <property type="match status" value="1"/>
</dbReference>
<organism evidence="3 4">
    <name type="scientific">Streptomyces polygonati</name>
    <dbReference type="NCBI Taxonomy" id="1617087"/>
    <lineage>
        <taxon>Bacteria</taxon>
        <taxon>Bacillati</taxon>
        <taxon>Actinomycetota</taxon>
        <taxon>Actinomycetes</taxon>
        <taxon>Kitasatosporales</taxon>
        <taxon>Streptomycetaceae</taxon>
        <taxon>Streptomyces</taxon>
    </lineage>
</organism>
<dbReference type="InterPro" id="IPR000073">
    <property type="entry name" value="AB_hydrolase_1"/>
</dbReference>
<reference evidence="4" key="1">
    <citation type="journal article" date="2019" name="Int. J. Syst. Evol. Microbiol.">
        <title>The Global Catalogue of Microorganisms (GCM) 10K type strain sequencing project: providing services to taxonomists for standard genome sequencing and annotation.</title>
        <authorList>
            <consortium name="The Broad Institute Genomics Platform"/>
            <consortium name="The Broad Institute Genome Sequencing Center for Infectious Disease"/>
            <person name="Wu L."/>
            <person name="Ma J."/>
        </authorList>
    </citation>
    <scope>NUCLEOTIDE SEQUENCE [LARGE SCALE GENOMIC DNA]</scope>
    <source>
        <strain evidence="4">CGMCC 4.7237</strain>
    </source>
</reference>
<dbReference type="Gene3D" id="3.40.50.1820">
    <property type="entry name" value="alpha/beta hydrolase"/>
    <property type="match status" value="1"/>
</dbReference>
<dbReference type="PRINTS" id="PR00412">
    <property type="entry name" value="EPOXHYDRLASE"/>
</dbReference>